<keyword evidence="2" id="KW-1185">Reference proteome</keyword>
<proteinExistence type="predicted"/>
<evidence type="ECO:0000313" key="2">
    <source>
        <dbReference type="Proteomes" id="UP000021053"/>
    </source>
</evidence>
<name>A0A010ZR38_9ACTN</name>
<comment type="caution">
    <text evidence="1">The sequence shown here is derived from an EMBL/GenBank/DDBJ whole genome shotgun (WGS) entry which is preliminary data.</text>
</comment>
<protein>
    <submittedName>
        <fullName evidence="1">Uncharacterized protein</fullName>
    </submittedName>
</protein>
<gene>
    <name evidence="1" type="ORF">CryarDRAFT_2239</name>
</gene>
<sequence length="39" mass="4300">MKKTETNKVETVKPGKLGKIEIRKLDKIETTSVNSNPSG</sequence>
<accession>A0A010ZR38</accession>
<evidence type="ECO:0000313" key="1">
    <source>
        <dbReference type="EMBL" id="EXG81134.1"/>
    </source>
</evidence>
<reference evidence="1 2" key="1">
    <citation type="submission" date="2013-07" db="EMBL/GenBank/DDBJ databases">
        <authorList>
            <consortium name="DOE Joint Genome Institute"/>
            <person name="Eisen J."/>
            <person name="Huntemann M."/>
            <person name="Han J."/>
            <person name="Chen A."/>
            <person name="Kyrpides N."/>
            <person name="Mavromatis K."/>
            <person name="Markowitz V."/>
            <person name="Palaniappan K."/>
            <person name="Ivanova N."/>
            <person name="Schaumberg A."/>
            <person name="Pati A."/>
            <person name="Liolios K."/>
            <person name="Nordberg H.P."/>
            <person name="Cantor M.N."/>
            <person name="Hua S.X."/>
            <person name="Woyke T."/>
        </authorList>
    </citation>
    <scope>NUCLEOTIDE SEQUENCE [LARGE SCALE GENOMIC DNA]</scope>
    <source>
        <strain evidence="1 2">DSM 44712</strain>
    </source>
</reference>
<organism evidence="1 2">
    <name type="scientific">Cryptosporangium arvum DSM 44712</name>
    <dbReference type="NCBI Taxonomy" id="927661"/>
    <lineage>
        <taxon>Bacteria</taxon>
        <taxon>Bacillati</taxon>
        <taxon>Actinomycetota</taxon>
        <taxon>Actinomycetes</taxon>
        <taxon>Cryptosporangiales</taxon>
        <taxon>Cryptosporangiaceae</taxon>
        <taxon>Cryptosporangium</taxon>
    </lineage>
</organism>
<dbReference type="Proteomes" id="UP000021053">
    <property type="component" value="Unassembled WGS sequence"/>
</dbReference>
<dbReference type="HOGENOM" id="CLU_3308306_0_0_11"/>
<dbReference type="AlphaFoldDB" id="A0A010ZR38"/>
<dbReference type="EMBL" id="JFBT01000001">
    <property type="protein sequence ID" value="EXG81134.1"/>
    <property type="molecule type" value="Genomic_DNA"/>
</dbReference>